<dbReference type="Pfam" id="PF19567">
    <property type="entry name" value="CpsB_CapC"/>
    <property type="match status" value="1"/>
</dbReference>
<dbReference type="GO" id="GO:0030145">
    <property type="term" value="F:manganese ion binding"/>
    <property type="evidence" value="ECO:0007669"/>
    <property type="project" value="InterPro"/>
</dbReference>
<name>A0A9D1L1Q2_9FIRM</name>
<protein>
    <recommendedName>
        <fullName evidence="2">protein-tyrosine-phosphatase</fullName>
        <ecNumber evidence="2">3.1.3.48</ecNumber>
    </recommendedName>
</protein>
<dbReference type="PIRSF" id="PIRSF016557">
    <property type="entry name" value="Caps_synth_CpsB"/>
    <property type="match status" value="1"/>
</dbReference>
<comment type="similarity">
    <text evidence="1">Belongs to the metallo-dependent hydrolases superfamily. CpsB/CapC family.</text>
</comment>
<evidence type="ECO:0000313" key="6">
    <source>
        <dbReference type="EMBL" id="HIU14202.1"/>
    </source>
</evidence>
<gene>
    <name evidence="6" type="ORF">IAD15_09060</name>
</gene>
<dbReference type="InterPro" id="IPR016195">
    <property type="entry name" value="Pol/histidinol_Pase-like"/>
</dbReference>
<dbReference type="EC" id="3.1.3.48" evidence="2"/>
<dbReference type="SUPFAM" id="SSF89550">
    <property type="entry name" value="PHP domain-like"/>
    <property type="match status" value="1"/>
</dbReference>
<reference evidence="6" key="2">
    <citation type="journal article" date="2021" name="PeerJ">
        <title>Extensive microbial diversity within the chicken gut microbiome revealed by metagenomics and culture.</title>
        <authorList>
            <person name="Gilroy R."/>
            <person name="Ravi A."/>
            <person name="Getino M."/>
            <person name="Pursley I."/>
            <person name="Horton D.L."/>
            <person name="Alikhan N.F."/>
            <person name="Baker D."/>
            <person name="Gharbi K."/>
            <person name="Hall N."/>
            <person name="Watson M."/>
            <person name="Adriaenssens E.M."/>
            <person name="Foster-Nyarko E."/>
            <person name="Jarju S."/>
            <person name="Secka A."/>
            <person name="Antonio M."/>
            <person name="Oren A."/>
            <person name="Chaudhuri R.R."/>
            <person name="La Ragione R."/>
            <person name="Hildebrand F."/>
            <person name="Pallen M.J."/>
        </authorList>
    </citation>
    <scope>NUCLEOTIDE SEQUENCE</scope>
    <source>
        <strain evidence="6">CHK195-11698</strain>
    </source>
</reference>
<dbReference type="Proteomes" id="UP000824175">
    <property type="component" value="Unassembled WGS sequence"/>
</dbReference>
<organism evidence="6 7">
    <name type="scientific">Candidatus Fimiplasma intestinipullorum</name>
    <dbReference type="NCBI Taxonomy" id="2840825"/>
    <lineage>
        <taxon>Bacteria</taxon>
        <taxon>Bacillati</taxon>
        <taxon>Bacillota</taxon>
        <taxon>Clostridia</taxon>
        <taxon>Eubacteriales</taxon>
        <taxon>Candidatus Fimiplasma</taxon>
    </lineage>
</organism>
<keyword evidence="4" id="KW-0904">Protein phosphatase</keyword>
<evidence type="ECO:0000256" key="4">
    <source>
        <dbReference type="ARBA" id="ARBA00022912"/>
    </source>
</evidence>
<comment type="caution">
    <text evidence="6">The sequence shown here is derived from an EMBL/GenBank/DDBJ whole genome shotgun (WGS) entry which is preliminary data.</text>
</comment>
<dbReference type="EMBL" id="DVMJ01000077">
    <property type="protein sequence ID" value="HIU14202.1"/>
    <property type="molecule type" value="Genomic_DNA"/>
</dbReference>
<dbReference type="GO" id="GO:0004725">
    <property type="term" value="F:protein tyrosine phosphatase activity"/>
    <property type="evidence" value="ECO:0007669"/>
    <property type="project" value="UniProtKB-EC"/>
</dbReference>
<evidence type="ECO:0000256" key="1">
    <source>
        <dbReference type="ARBA" id="ARBA00005750"/>
    </source>
</evidence>
<sequence length="263" mass="30181">MPPFIDTHGHYAWQIDDGMPSIIEAKQALALARSQHIEAIIATPHLLPGIDGPEVLKKDLARIAELKNLARTYHIDIYPGSEIMLHSANIGQSLIPMADSHYLLCEFDVRKGIQPHEHHFEDWLYEVILLGYTPIIAHAERYFHQGIDCDRIAACIQMGCYVQVNSTSFLYKHVPVFQKNAYTLLEHNLVHLIASDTHRATAPRCPNLADCWQKLVQHYPAKELEKLFYANPLAIIQDRTLQPTTLARPSRLKQWFFFLRRST</sequence>
<evidence type="ECO:0000256" key="3">
    <source>
        <dbReference type="ARBA" id="ARBA00022801"/>
    </source>
</evidence>
<reference evidence="6" key="1">
    <citation type="submission" date="2020-10" db="EMBL/GenBank/DDBJ databases">
        <authorList>
            <person name="Gilroy R."/>
        </authorList>
    </citation>
    <scope>NUCLEOTIDE SEQUENCE</scope>
    <source>
        <strain evidence="6">CHK195-11698</strain>
    </source>
</reference>
<evidence type="ECO:0000256" key="2">
    <source>
        <dbReference type="ARBA" id="ARBA00013064"/>
    </source>
</evidence>
<evidence type="ECO:0000313" key="7">
    <source>
        <dbReference type="Proteomes" id="UP000824175"/>
    </source>
</evidence>
<dbReference type="PANTHER" id="PTHR39181">
    <property type="entry name" value="TYROSINE-PROTEIN PHOSPHATASE YWQE"/>
    <property type="match status" value="1"/>
</dbReference>
<comment type="catalytic activity">
    <reaction evidence="5">
        <text>O-phospho-L-tyrosyl-[protein] + H2O = L-tyrosyl-[protein] + phosphate</text>
        <dbReference type="Rhea" id="RHEA:10684"/>
        <dbReference type="Rhea" id="RHEA-COMP:10136"/>
        <dbReference type="Rhea" id="RHEA-COMP:20101"/>
        <dbReference type="ChEBI" id="CHEBI:15377"/>
        <dbReference type="ChEBI" id="CHEBI:43474"/>
        <dbReference type="ChEBI" id="CHEBI:46858"/>
        <dbReference type="ChEBI" id="CHEBI:61978"/>
        <dbReference type="EC" id="3.1.3.48"/>
    </reaction>
</comment>
<evidence type="ECO:0000256" key="5">
    <source>
        <dbReference type="ARBA" id="ARBA00051722"/>
    </source>
</evidence>
<proteinExistence type="inferred from homology"/>
<dbReference type="InterPro" id="IPR016667">
    <property type="entry name" value="Caps_polysacc_synth_CpsB/CapC"/>
</dbReference>
<keyword evidence="3" id="KW-0378">Hydrolase</keyword>
<dbReference type="Gene3D" id="3.20.20.140">
    <property type="entry name" value="Metal-dependent hydrolases"/>
    <property type="match status" value="1"/>
</dbReference>
<dbReference type="PANTHER" id="PTHR39181:SF1">
    <property type="entry name" value="TYROSINE-PROTEIN PHOSPHATASE YWQE"/>
    <property type="match status" value="1"/>
</dbReference>
<dbReference type="AlphaFoldDB" id="A0A9D1L1Q2"/>
<accession>A0A9D1L1Q2</accession>